<name>A0ACB8CWC5_DERSI</name>
<sequence>MANSSKFKHKRTRPPSPSSSSSCGSQKGGGPELLPLISRDLWSSRDFQRPRKPFSSFANRAFPEPASARSETNEQRFMREVFPELVKKNSVWARLGTTVTQDNFRSFPSPQTPRKSPLAVPAESRPDGPSGHHEGAAVQKKSLWSTPKVLRSQGSESNEGVGLTEKSKIKAVSALKCGTSLQLERAEVAKDFEELQGKAVLPVTGDAAPVRCETPENLGAENEAFELPRKKLRASKASLAIDSRLETVKPWKNFWHISGRSLNKTTGHDKSPVAGSKVAKEKALPEPPATSAELLDSTGEENISWIESLWRQRKSALRSRKFPSTYPSHKVSKPPALGKKSNPPTEPPKGDSLFFIKFIVVSQPCYWCK</sequence>
<protein>
    <submittedName>
        <fullName evidence="1">Uncharacterized protein</fullName>
    </submittedName>
</protein>
<comment type="caution">
    <text evidence="1">The sequence shown here is derived from an EMBL/GenBank/DDBJ whole genome shotgun (WGS) entry which is preliminary data.</text>
</comment>
<proteinExistence type="predicted"/>
<keyword evidence="2" id="KW-1185">Reference proteome</keyword>
<evidence type="ECO:0000313" key="2">
    <source>
        <dbReference type="Proteomes" id="UP000821865"/>
    </source>
</evidence>
<evidence type="ECO:0000313" key="1">
    <source>
        <dbReference type="EMBL" id="KAH7953523.1"/>
    </source>
</evidence>
<accession>A0ACB8CWC5</accession>
<dbReference type="EMBL" id="CM023473">
    <property type="protein sequence ID" value="KAH7953523.1"/>
    <property type="molecule type" value="Genomic_DNA"/>
</dbReference>
<dbReference type="Proteomes" id="UP000821865">
    <property type="component" value="Chromosome 4"/>
</dbReference>
<reference evidence="1" key="1">
    <citation type="submission" date="2020-05" db="EMBL/GenBank/DDBJ databases">
        <title>Large-scale comparative analyses of tick genomes elucidate their genetic diversity and vector capacities.</title>
        <authorList>
            <person name="Jia N."/>
            <person name="Wang J."/>
            <person name="Shi W."/>
            <person name="Du L."/>
            <person name="Sun Y."/>
            <person name="Zhan W."/>
            <person name="Jiang J."/>
            <person name="Wang Q."/>
            <person name="Zhang B."/>
            <person name="Ji P."/>
            <person name="Sakyi L.B."/>
            <person name="Cui X."/>
            <person name="Yuan T."/>
            <person name="Jiang B."/>
            <person name="Yang W."/>
            <person name="Lam T.T.-Y."/>
            <person name="Chang Q."/>
            <person name="Ding S."/>
            <person name="Wang X."/>
            <person name="Zhu J."/>
            <person name="Ruan X."/>
            <person name="Zhao L."/>
            <person name="Wei J."/>
            <person name="Que T."/>
            <person name="Du C."/>
            <person name="Cheng J."/>
            <person name="Dai P."/>
            <person name="Han X."/>
            <person name="Huang E."/>
            <person name="Gao Y."/>
            <person name="Liu J."/>
            <person name="Shao H."/>
            <person name="Ye R."/>
            <person name="Li L."/>
            <person name="Wei W."/>
            <person name="Wang X."/>
            <person name="Wang C."/>
            <person name="Yang T."/>
            <person name="Huo Q."/>
            <person name="Li W."/>
            <person name="Guo W."/>
            <person name="Chen H."/>
            <person name="Zhou L."/>
            <person name="Ni X."/>
            <person name="Tian J."/>
            <person name="Zhou Y."/>
            <person name="Sheng Y."/>
            <person name="Liu T."/>
            <person name="Pan Y."/>
            <person name="Xia L."/>
            <person name="Li J."/>
            <person name="Zhao F."/>
            <person name="Cao W."/>
        </authorList>
    </citation>
    <scope>NUCLEOTIDE SEQUENCE</scope>
    <source>
        <strain evidence="1">Dsil-2018</strain>
    </source>
</reference>
<gene>
    <name evidence="1" type="ORF">HPB49_009611</name>
</gene>
<organism evidence="1 2">
    <name type="scientific">Dermacentor silvarum</name>
    <name type="common">Tick</name>
    <dbReference type="NCBI Taxonomy" id="543639"/>
    <lineage>
        <taxon>Eukaryota</taxon>
        <taxon>Metazoa</taxon>
        <taxon>Ecdysozoa</taxon>
        <taxon>Arthropoda</taxon>
        <taxon>Chelicerata</taxon>
        <taxon>Arachnida</taxon>
        <taxon>Acari</taxon>
        <taxon>Parasitiformes</taxon>
        <taxon>Ixodida</taxon>
        <taxon>Ixodoidea</taxon>
        <taxon>Ixodidae</taxon>
        <taxon>Rhipicephalinae</taxon>
        <taxon>Dermacentor</taxon>
    </lineage>
</organism>